<dbReference type="EMBL" id="JAACJJ010000056">
    <property type="protein sequence ID" value="KAF5312395.1"/>
    <property type="molecule type" value="Genomic_DNA"/>
</dbReference>
<reference evidence="2 3" key="1">
    <citation type="journal article" date="2020" name="ISME J.">
        <title>Uncovering the hidden diversity of litter-decomposition mechanisms in mushroom-forming fungi.</title>
        <authorList>
            <person name="Floudas D."/>
            <person name="Bentzer J."/>
            <person name="Ahren D."/>
            <person name="Johansson T."/>
            <person name="Persson P."/>
            <person name="Tunlid A."/>
        </authorList>
    </citation>
    <scope>NUCLEOTIDE SEQUENCE [LARGE SCALE GENOMIC DNA]</scope>
    <source>
        <strain evidence="2 3">CBS 101986</strain>
    </source>
</reference>
<dbReference type="Proteomes" id="UP000567179">
    <property type="component" value="Unassembled WGS sequence"/>
</dbReference>
<protein>
    <submittedName>
        <fullName evidence="2">Uncharacterized protein</fullName>
    </submittedName>
</protein>
<accession>A0A8H5AWH7</accession>
<sequence length="316" mass="36930">MIASSSSWPMFACDIDAALSIIPSSENEIRLLTALRAAETTTRRLEAHSYQLQTTNIKNEQRIHHLEIELVGLRQLYDQREELHAQREREWAQEAASRKEEDKRRESSEGERKEMERNGDVLTSERLGDTARKRKRYHKEEKEKQEKSQVPQIGKAPQTKQQVKKEQGDEMEDGTKKESKDAEPQVLVKKEPMDEHPKDEKKVVLSCNTLYDMARKREVYLREEEARKKRNQEEAHDLWEKAVVSWEKEKEQTRKDIQAARAYNKQAEDDHQMLSIRVRLKLINGEVRPLVLRPIPKIPTKPALYDFLAAAAANKD</sequence>
<proteinExistence type="predicted"/>
<evidence type="ECO:0000256" key="1">
    <source>
        <dbReference type="SAM" id="MobiDB-lite"/>
    </source>
</evidence>
<organism evidence="2 3">
    <name type="scientific">Psilocybe cf. subviscida</name>
    <dbReference type="NCBI Taxonomy" id="2480587"/>
    <lineage>
        <taxon>Eukaryota</taxon>
        <taxon>Fungi</taxon>
        <taxon>Dikarya</taxon>
        <taxon>Basidiomycota</taxon>
        <taxon>Agaricomycotina</taxon>
        <taxon>Agaricomycetes</taxon>
        <taxon>Agaricomycetidae</taxon>
        <taxon>Agaricales</taxon>
        <taxon>Agaricineae</taxon>
        <taxon>Strophariaceae</taxon>
        <taxon>Psilocybe</taxon>
    </lineage>
</organism>
<dbReference type="AlphaFoldDB" id="A0A8H5AWH7"/>
<evidence type="ECO:0000313" key="3">
    <source>
        <dbReference type="Proteomes" id="UP000567179"/>
    </source>
</evidence>
<feature type="compositionally biased region" description="Basic and acidic residues" evidence="1">
    <location>
        <begin position="91"/>
        <end position="119"/>
    </location>
</feature>
<feature type="region of interest" description="Disordered" evidence="1">
    <location>
        <begin position="91"/>
        <end position="201"/>
    </location>
</feature>
<comment type="caution">
    <text evidence="2">The sequence shown here is derived from an EMBL/GenBank/DDBJ whole genome shotgun (WGS) entry which is preliminary data.</text>
</comment>
<name>A0A8H5AWH7_9AGAR</name>
<feature type="compositionally biased region" description="Basic and acidic residues" evidence="1">
    <location>
        <begin position="138"/>
        <end position="147"/>
    </location>
</feature>
<keyword evidence="3" id="KW-1185">Reference proteome</keyword>
<feature type="compositionally biased region" description="Basic and acidic residues" evidence="1">
    <location>
        <begin position="163"/>
        <end position="201"/>
    </location>
</feature>
<gene>
    <name evidence="2" type="ORF">D9619_002850</name>
</gene>
<evidence type="ECO:0000313" key="2">
    <source>
        <dbReference type="EMBL" id="KAF5312395.1"/>
    </source>
</evidence>